<evidence type="ECO:0000256" key="6">
    <source>
        <dbReference type="ARBA" id="ARBA00022982"/>
    </source>
</evidence>
<feature type="domain" description="Peptidase M16 N-terminal" evidence="11">
    <location>
        <begin position="35"/>
        <end position="177"/>
    </location>
</feature>
<dbReference type="FunFam" id="3.30.830.10:FF:000039">
    <property type="entry name" value="Ubiquinol-cytochrome c reductase core subunit 2"/>
    <property type="match status" value="1"/>
</dbReference>
<dbReference type="PANTHER" id="PTHR11851">
    <property type="entry name" value="METALLOPROTEASE"/>
    <property type="match status" value="1"/>
</dbReference>
<gene>
    <name evidence="13" type="ORF">PPACK8108_LOCUS11438</name>
</gene>
<name>A0AAV0B225_PHAPC</name>
<keyword evidence="3" id="KW-0679">Respiratory chain</keyword>
<keyword evidence="2" id="KW-0813">Transport</keyword>
<keyword evidence="4" id="KW-0999">Mitochondrion inner membrane</keyword>
<evidence type="ECO:0000256" key="8">
    <source>
        <dbReference type="ARBA" id="ARBA00023136"/>
    </source>
</evidence>
<evidence type="ECO:0000256" key="1">
    <source>
        <dbReference type="ARBA" id="ARBA00004443"/>
    </source>
</evidence>
<dbReference type="PANTHER" id="PTHR11851:SF209">
    <property type="entry name" value="CYTOCHROME B-C1 COMPLEX SUBUNIT 2, MITOCHONDRIAL"/>
    <property type="match status" value="1"/>
</dbReference>
<evidence type="ECO:0000256" key="9">
    <source>
        <dbReference type="ARBA" id="ARBA00038146"/>
    </source>
</evidence>
<comment type="subcellular location">
    <subcellularLocation>
        <location evidence="1">Mitochondrion inner membrane</location>
        <topology evidence="1">Peripheral membrane protein</topology>
        <orientation evidence="1">Matrix side</orientation>
    </subcellularLocation>
</comment>
<dbReference type="Gene3D" id="3.30.830.10">
    <property type="entry name" value="Metalloenzyme, LuxS/M16 peptidase-like"/>
    <property type="match status" value="2"/>
</dbReference>
<dbReference type="EMBL" id="CALTRL010002643">
    <property type="protein sequence ID" value="CAH7676319.1"/>
    <property type="molecule type" value="Genomic_DNA"/>
</dbReference>
<protein>
    <recommendedName>
        <fullName evidence="10">Cytochrome b-c1 complex subunit 2, mitochondrial</fullName>
    </recommendedName>
</protein>
<keyword evidence="8" id="KW-0472">Membrane</keyword>
<evidence type="ECO:0000256" key="5">
    <source>
        <dbReference type="ARBA" id="ARBA00022946"/>
    </source>
</evidence>
<dbReference type="InterPro" id="IPR007863">
    <property type="entry name" value="Peptidase_M16_C"/>
</dbReference>
<evidence type="ECO:0000256" key="7">
    <source>
        <dbReference type="ARBA" id="ARBA00023128"/>
    </source>
</evidence>
<dbReference type="Pfam" id="PF05193">
    <property type="entry name" value="Peptidase_M16_C"/>
    <property type="match status" value="1"/>
</dbReference>
<dbReference type="FunFam" id="3.30.830.10:FF:000021">
    <property type="entry name" value="Cytochrome b-c1 complex subunit 2"/>
    <property type="match status" value="1"/>
</dbReference>
<keyword evidence="6" id="KW-0249">Electron transport</keyword>
<dbReference type="InterPro" id="IPR050361">
    <property type="entry name" value="MPP/UQCRC_Complex"/>
</dbReference>
<dbReference type="GO" id="GO:0046872">
    <property type="term" value="F:metal ion binding"/>
    <property type="evidence" value="ECO:0007669"/>
    <property type="project" value="InterPro"/>
</dbReference>
<dbReference type="GO" id="GO:0005743">
    <property type="term" value="C:mitochondrial inner membrane"/>
    <property type="evidence" value="ECO:0007669"/>
    <property type="project" value="UniProtKB-SubCell"/>
</dbReference>
<comment type="similarity">
    <text evidence="9">Belongs to the peptidase M16 family. UQCRC2/QCR2 subfamily.</text>
</comment>
<evidence type="ECO:0000256" key="4">
    <source>
        <dbReference type="ARBA" id="ARBA00022792"/>
    </source>
</evidence>
<dbReference type="Pfam" id="PF00675">
    <property type="entry name" value="Peptidase_M16"/>
    <property type="match status" value="1"/>
</dbReference>
<organism evidence="13 14">
    <name type="scientific">Phakopsora pachyrhizi</name>
    <name type="common">Asian soybean rust disease fungus</name>
    <dbReference type="NCBI Taxonomy" id="170000"/>
    <lineage>
        <taxon>Eukaryota</taxon>
        <taxon>Fungi</taxon>
        <taxon>Dikarya</taxon>
        <taxon>Basidiomycota</taxon>
        <taxon>Pucciniomycotina</taxon>
        <taxon>Pucciniomycetes</taxon>
        <taxon>Pucciniales</taxon>
        <taxon>Phakopsoraceae</taxon>
        <taxon>Phakopsora</taxon>
    </lineage>
</organism>
<dbReference type="InterPro" id="IPR011249">
    <property type="entry name" value="Metalloenz_LuxS/M16"/>
</dbReference>
<keyword evidence="14" id="KW-1185">Reference proteome</keyword>
<dbReference type="InterPro" id="IPR011765">
    <property type="entry name" value="Pept_M16_N"/>
</dbReference>
<evidence type="ECO:0000256" key="10">
    <source>
        <dbReference type="ARBA" id="ARBA00040751"/>
    </source>
</evidence>
<dbReference type="SUPFAM" id="SSF63411">
    <property type="entry name" value="LuxS/MPP-like metallohydrolase"/>
    <property type="match status" value="2"/>
</dbReference>
<evidence type="ECO:0000313" key="13">
    <source>
        <dbReference type="EMBL" id="CAH7676319.1"/>
    </source>
</evidence>
<evidence type="ECO:0000259" key="12">
    <source>
        <dbReference type="Pfam" id="PF05193"/>
    </source>
</evidence>
<evidence type="ECO:0000259" key="11">
    <source>
        <dbReference type="Pfam" id="PF00675"/>
    </source>
</evidence>
<keyword evidence="7" id="KW-0496">Mitochondrion</keyword>
<evidence type="ECO:0000256" key="2">
    <source>
        <dbReference type="ARBA" id="ARBA00022448"/>
    </source>
</evidence>
<comment type="caution">
    <text evidence="13">The sequence shown here is derived from an EMBL/GenBank/DDBJ whole genome shotgun (WGS) entry which is preliminary data.</text>
</comment>
<sequence>MLLLPSRSIWRSARSYATHASSTITTNQSNSGIKVLASEDESKLTSSISVFIKAGSRYEPSPGLAHALKNMVFKATDKRSALSVVREAELLGGVLTSSLTREHLILSAEFIKGNEGYFSEILGDVLTRSKYLAHEFKEETIPALAAEYHQAHLDSTVVALDLAHQVAFRKGLGNSLFANPQIPIAHDSAVQYARSAFSSSNQHLVIGTGVESSELTKLVNQFFSSSTASKISSAFPQSSNSKYFGGESRLAAHLPNTFLIAFQGGANVSKPEFTVLQHVLGSYPSSVKWSQGISPLSSVPVRSFHLPYSDTGLFGFIVKASGAEAKTAGSRALAELKNVASGNGIDQDSVGRAIKKAQFLVASGLENNFHRSEILGSVSLASKSTPQQLQELYSSYGQVTPDKVIEAAKTAIGSRPSTVAVGNVHELPYVEDLGL</sequence>
<reference evidence="13" key="1">
    <citation type="submission" date="2022-06" db="EMBL/GenBank/DDBJ databases">
        <authorList>
            <consortium name="SYNGENTA / RWTH Aachen University"/>
        </authorList>
    </citation>
    <scope>NUCLEOTIDE SEQUENCE</scope>
</reference>
<dbReference type="AlphaFoldDB" id="A0AAV0B225"/>
<accession>A0AAV0B225</accession>
<feature type="domain" description="Peptidase M16 C-terminal" evidence="12">
    <location>
        <begin position="186"/>
        <end position="355"/>
    </location>
</feature>
<evidence type="ECO:0000256" key="3">
    <source>
        <dbReference type="ARBA" id="ARBA00022660"/>
    </source>
</evidence>
<proteinExistence type="inferred from homology"/>
<evidence type="ECO:0000313" key="14">
    <source>
        <dbReference type="Proteomes" id="UP001153365"/>
    </source>
</evidence>
<dbReference type="Proteomes" id="UP001153365">
    <property type="component" value="Unassembled WGS sequence"/>
</dbReference>
<keyword evidence="5" id="KW-0809">Transit peptide</keyword>